<comment type="caution">
    <text evidence="9">The sequence shown here is derived from an EMBL/GenBank/DDBJ whole genome shotgun (WGS) entry which is preliminary data.</text>
</comment>
<comment type="cofactor">
    <cofactor evidence="1 7">
        <name>pyridoxal 5'-phosphate</name>
        <dbReference type="ChEBI" id="CHEBI:597326"/>
    </cofactor>
</comment>
<proteinExistence type="inferred from homology"/>
<dbReference type="Proteomes" id="UP001314796">
    <property type="component" value="Unassembled WGS sequence"/>
</dbReference>
<dbReference type="PANTHER" id="PTHR21152:SF24">
    <property type="entry name" value="ALANINE--GLYOXYLATE AMINOTRANSFERASE 1"/>
    <property type="match status" value="1"/>
</dbReference>
<keyword evidence="10" id="KW-1185">Reference proteome</keyword>
<dbReference type="EMBL" id="JAFBEE010000003">
    <property type="protein sequence ID" value="MBM7614324.1"/>
    <property type="molecule type" value="Genomic_DNA"/>
</dbReference>
<evidence type="ECO:0000256" key="6">
    <source>
        <dbReference type="RuleBase" id="RU004075"/>
    </source>
</evidence>
<keyword evidence="3" id="KW-0032">Aminotransferase</keyword>
<evidence type="ECO:0000259" key="8">
    <source>
        <dbReference type="Pfam" id="PF00266"/>
    </source>
</evidence>
<evidence type="ECO:0000256" key="5">
    <source>
        <dbReference type="ARBA" id="ARBA00022898"/>
    </source>
</evidence>
<comment type="similarity">
    <text evidence="2 6">Belongs to the class-V pyridoxal-phosphate-dependent aminotransferase family.</text>
</comment>
<dbReference type="PANTHER" id="PTHR21152">
    <property type="entry name" value="AMINOTRANSFERASE CLASS V"/>
    <property type="match status" value="1"/>
</dbReference>
<organism evidence="9 10">
    <name type="scientific">Alkaliphilus hydrothermalis</name>
    <dbReference type="NCBI Taxonomy" id="1482730"/>
    <lineage>
        <taxon>Bacteria</taxon>
        <taxon>Bacillati</taxon>
        <taxon>Bacillota</taxon>
        <taxon>Clostridia</taxon>
        <taxon>Peptostreptococcales</taxon>
        <taxon>Natronincolaceae</taxon>
        <taxon>Alkaliphilus</taxon>
    </lineage>
</organism>
<evidence type="ECO:0000256" key="4">
    <source>
        <dbReference type="ARBA" id="ARBA00022679"/>
    </source>
</evidence>
<evidence type="ECO:0000313" key="10">
    <source>
        <dbReference type="Proteomes" id="UP001314796"/>
    </source>
</evidence>
<accession>A0ABS2NN03</accession>
<evidence type="ECO:0000256" key="3">
    <source>
        <dbReference type="ARBA" id="ARBA00022576"/>
    </source>
</evidence>
<dbReference type="PIRSF" id="PIRSF000524">
    <property type="entry name" value="SPT"/>
    <property type="match status" value="1"/>
</dbReference>
<evidence type="ECO:0000256" key="7">
    <source>
        <dbReference type="RuleBase" id="RU004504"/>
    </source>
</evidence>
<evidence type="ECO:0000313" key="9">
    <source>
        <dbReference type="EMBL" id="MBM7614324.1"/>
    </source>
</evidence>
<dbReference type="Gene3D" id="3.40.640.10">
    <property type="entry name" value="Type I PLP-dependent aspartate aminotransferase-like (Major domain)"/>
    <property type="match status" value="1"/>
</dbReference>
<name>A0ABS2NN03_9FIRM</name>
<dbReference type="InterPro" id="IPR000192">
    <property type="entry name" value="Aminotrans_V_dom"/>
</dbReference>
<keyword evidence="5" id="KW-0663">Pyridoxal phosphate</keyword>
<protein>
    <submittedName>
        <fullName evidence="9">Aspartate aminotransferase-like enzyme</fullName>
    </submittedName>
</protein>
<dbReference type="InterPro" id="IPR015422">
    <property type="entry name" value="PyrdxlP-dep_Trfase_small"/>
</dbReference>
<dbReference type="PROSITE" id="PS00595">
    <property type="entry name" value="AA_TRANSFER_CLASS_5"/>
    <property type="match status" value="1"/>
</dbReference>
<evidence type="ECO:0000256" key="1">
    <source>
        <dbReference type="ARBA" id="ARBA00001933"/>
    </source>
</evidence>
<evidence type="ECO:0000256" key="2">
    <source>
        <dbReference type="ARBA" id="ARBA00009236"/>
    </source>
</evidence>
<dbReference type="InterPro" id="IPR015424">
    <property type="entry name" value="PyrdxlP-dep_Trfase"/>
</dbReference>
<dbReference type="Gene3D" id="3.90.1150.10">
    <property type="entry name" value="Aspartate Aminotransferase, domain 1"/>
    <property type="match status" value="1"/>
</dbReference>
<dbReference type="SUPFAM" id="SSF53383">
    <property type="entry name" value="PLP-dependent transferases"/>
    <property type="match status" value="1"/>
</dbReference>
<gene>
    <name evidence="9" type="ORF">JOC73_000835</name>
</gene>
<sequence>MSNTKNDVLILSGEGILGLEAACASLIEAGDRVLCLDNGIFGNGFIDFAKMYGGNVVSFDSDYQKGIDIDKLKGFLEKDHDFKVATLVHCETPSGITNPIEIICPLLNSYGIITVVDSVSAIGGETLKTDEWKIDMVLGGSQKCLSAPPGLTFLSVSKIAWNKILNRETPIVGYYSNLSYWKNWYQEKWFPYTQPVSDIFGLRAAVDNWLQEENPILRHKKIAEATRQSLIKAGLSLYPQDHYSNTVTTVKIPSGITFKEIYDEMLQQQHILIGGAFGYLKDQVFRIGHMGENCYEEKLYLTLKALSKVLINHKVRLEGQLHEIFLREMK</sequence>
<dbReference type="RefSeq" id="WP_330613099.1">
    <property type="nucleotide sequence ID" value="NZ_JAFBEE010000003.1"/>
</dbReference>
<dbReference type="InterPro" id="IPR015421">
    <property type="entry name" value="PyrdxlP-dep_Trfase_major"/>
</dbReference>
<dbReference type="Pfam" id="PF00266">
    <property type="entry name" value="Aminotran_5"/>
    <property type="match status" value="1"/>
</dbReference>
<dbReference type="InterPro" id="IPR024169">
    <property type="entry name" value="SP_NH2Trfase/AEP_transaminase"/>
</dbReference>
<feature type="domain" description="Aminotransferase class V" evidence="8">
    <location>
        <begin position="7"/>
        <end position="232"/>
    </location>
</feature>
<reference evidence="9 10" key="1">
    <citation type="submission" date="2021-01" db="EMBL/GenBank/DDBJ databases">
        <title>Genomic Encyclopedia of Type Strains, Phase IV (KMG-IV): sequencing the most valuable type-strain genomes for metagenomic binning, comparative biology and taxonomic classification.</title>
        <authorList>
            <person name="Goeker M."/>
        </authorList>
    </citation>
    <scope>NUCLEOTIDE SEQUENCE [LARGE SCALE GENOMIC DNA]</scope>
    <source>
        <strain evidence="9 10">DSM 25890</strain>
    </source>
</reference>
<dbReference type="InterPro" id="IPR020578">
    <property type="entry name" value="Aminotrans_V_PyrdxlP_BS"/>
</dbReference>
<keyword evidence="4" id="KW-0808">Transferase</keyword>